<dbReference type="InterPro" id="IPR003702">
    <property type="entry name" value="ActCoA_hydro_N"/>
</dbReference>
<dbReference type="SUPFAM" id="SSF100950">
    <property type="entry name" value="NagB/RpiA/CoA transferase-like"/>
    <property type="match status" value="2"/>
</dbReference>
<dbReference type="Gene3D" id="3.30.750.70">
    <property type="entry name" value="4-hydroxybutyrate coenzyme like domains"/>
    <property type="match status" value="1"/>
</dbReference>
<sequence>MSKYLTQYEARRTTPENIVQHVESGWICGSDIGLSLPPAIITAFDKHVKEKKLTDIKYHTLLEWMPIGAYNEEYPEITGVSWFSGGFAREAVNRGAAEVMPAYFRDMPSLIGSYDRLDAIFLCVSPMDENGNFSTGVSASLSEALIKKAKRIYLEVNKNMPRSVTGPVVHISQVDALCENHVELPDYPRPELEDISKKIAAYIAEEIPDESTIQFGIGAIPDAVGAALQEKRNIGIHTEMFTESMIDLIEAGAVTNAMKPLHQGKTVASFAFGSKRVYDYIHENESVKMLPIDQVNDPSIIRQLPNFMSINSAVEVDFFGQVCAESLGAMHFSGTGGQVDFVRGAVLSPGGKSFLAFPSTAKGGTVSRIKSILSPGAIVTTSKNDVNYIVTEYGIANLRGKTVRERTEALINIAHPKFREELTFEAKKRNILN</sequence>
<name>A0ABW4HMB9_9BACI</name>
<dbReference type="RefSeq" id="WP_251514196.1">
    <property type="nucleotide sequence ID" value="NZ_JAMBON010000015.1"/>
</dbReference>
<keyword evidence="6" id="KW-1185">Reference proteome</keyword>
<evidence type="ECO:0000259" key="4">
    <source>
        <dbReference type="Pfam" id="PF13336"/>
    </source>
</evidence>
<evidence type="ECO:0000313" key="6">
    <source>
        <dbReference type="Proteomes" id="UP001597221"/>
    </source>
</evidence>
<comment type="caution">
    <text evidence="5">The sequence shown here is derived from an EMBL/GenBank/DDBJ whole genome shotgun (WGS) entry which is preliminary data.</text>
</comment>
<dbReference type="Gene3D" id="3.40.1080.10">
    <property type="entry name" value="Glutaconate Coenzyme A-transferase"/>
    <property type="match status" value="1"/>
</dbReference>
<protein>
    <submittedName>
        <fullName evidence="5">Acetyl-CoA hydrolase/transferase family protein</fullName>
    </submittedName>
</protein>
<evidence type="ECO:0000256" key="1">
    <source>
        <dbReference type="ARBA" id="ARBA00009632"/>
    </source>
</evidence>
<proteinExistence type="inferred from homology"/>
<feature type="domain" description="Acetyl-CoA hydrolase/transferase N-terminal" evidence="3">
    <location>
        <begin position="6"/>
        <end position="179"/>
    </location>
</feature>
<dbReference type="InterPro" id="IPR038460">
    <property type="entry name" value="AcetylCoA_hyd_C_sf"/>
</dbReference>
<dbReference type="InterPro" id="IPR037171">
    <property type="entry name" value="NagB/RpiA_transferase-like"/>
</dbReference>
<dbReference type="GO" id="GO:0016787">
    <property type="term" value="F:hydrolase activity"/>
    <property type="evidence" value="ECO:0007669"/>
    <property type="project" value="UniProtKB-KW"/>
</dbReference>
<evidence type="ECO:0000256" key="2">
    <source>
        <dbReference type="ARBA" id="ARBA00022679"/>
    </source>
</evidence>
<comment type="similarity">
    <text evidence="1">Belongs to the acetyl-CoA hydrolase/transferase family.</text>
</comment>
<dbReference type="Pfam" id="PF02550">
    <property type="entry name" value="AcetylCoA_hydro"/>
    <property type="match status" value="1"/>
</dbReference>
<dbReference type="InterPro" id="IPR026888">
    <property type="entry name" value="AcetylCoA_hyd_C"/>
</dbReference>
<reference evidence="6" key="1">
    <citation type="journal article" date="2019" name="Int. J. Syst. Evol. Microbiol.">
        <title>The Global Catalogue of Microorganisms (GCM) 10K type strain sequencing project: providing services to taxonomists for standard genome sequencing and annotation.</title>
        <authorList>
            <consortium name="The Broad Institute Genomics Platform"/>
            <consortium name="The Broad Institute Genome Sequencing Center for Infectious Disease"/>
            <person name="Wu L."/>
            <person name="Ma J."/>
        </authorList>
    </citation>
    <scope>NUCLEOTIDE SEQUENCE [LARGE SCALE GENOMIC DNA]</scope>
    <source>
        <strain evidence="6">CGMCC 1.12376</strain>
    </source>
</reference>
<dbReference type="InterPro" id="IPR046433">
    <property type="entry name" value="ActCoA_hydro"/>
</dbReference>
<gene>
    <name evidence="5" type="ORF">ACFSBH_01180</name>
</gene>
<dbReference type="Proteomes" id="UP001597221">
    <property type="component" value="Unassembled WGS sequence"/>
</dbReference>
<keyword evidence="2" id="KW-0808">Transferase</keyword>
<dbReference type="EMBL" id="JBHUDE010000005">
    <property type="protein sequence ID" value="MFD1606282.1"/>
    <property type="molecule type" value="Genomic_DNA"/>
</dbReference>
<dbReference type="Pfam" id="PF13336">
    <property type="entry name" value="AcetylCoA_hyd_C"/>
    <property type="match status" value="1"/>
</dbReference>
<dbReference type="PANTHER" id="PTHR21432:SF20">
    <property type="entry name" value="ACETYL-COA HYDROLASE"/>
    <property type="match status" value="1"/>
</dbReference>
<evidence type="ECO:0000259" key="3">
    <source>
        <dbReference type="Pfam" id="PF02550"/>
    </source>
</evidence>
<evidence type="ECO:0000313" key="5">
    <source>
        <dbReference type="EMBL" id="MFD1606282.1"/>
    </source>
</evidence>
<dbReference type="Gene3D" id="3.40.1080.20">
    <property type="entry name" value="Acetyl-CoA hydrolase/transferase C-terminal domain"/>
    <property type="match status" value="1"/>
</dbReference>
<feature type="domain" description="Acetyl-CoA hydrolase/transferase C-terminal" evidence="4">
    <location>
        <begin position="273"/>
        <end position="426"/>
    </location>
</feature>
<organism evidence="5 6">
    <name type="scientific">Oceanobacillus luteolus</name>
    <dbReference type="NCBI Taxonomy" id="1274358"/>
    <lineage>
        <taxon>Bacteria</taxon>
        <taxon>Bacillati</taxon>
        <taxon>Bacillota</taxon>
        <taxon>Bacilli</taxon>
        <taxon>Bacillales</taxon>
        <taxon>Bacillaceae</taxon>
        <taxon>Oceanobacillus</taxon>
    </lineage>
</organism>
<dbReference type="PANTHER" id="PTHR21432">
    <property type="entry name" value="ACETYL-COA HYDROLASE-RELATED"/>
    <property type="match status" value="1"/>
</dbReference>
<keyword evidence="5" id="KW-0378">Hydrolase</keyword>
<accession>A0ABW4HMB9</accession>